<dbReference type="GO" id="GO:0006269">
    <property type="term" value="P:DNA replication, synthesis of primer"/>
    <property type="evidence" value="ECO:0007669"/>
    <property type="project" value="TreeGrafter"/>
</dbReference>
<dbReference type="eggNOG" id="COG0358">
    <property type="taxonomic scope" value="Bacteria"/>
</dbReference>
<dbReference type="EMBL" id="CP001292">
    <property type="protein sequence ID" value="ACK73928.1"/>
    <property type="molecule type" value="Genomic_DNA"/>
</dbReference>
<dbReference type="eggNOG" id="COG3378">
    <property type="taxonomic scope" value="Bacteria"/>
</dbReference>
<geneLocation type="plasmid" evidence="5 6">
    <name>pP742401</name>
</geneLocation>
<name>B7KMA6_GLOC7</name>
<dbReference type="Gene3D" id="3.90.980.10">
    <property type="entry name" value="DNA primase, catalytic core, N-terminal domain"/>
    <property type="match status" value="1"/>
</dbReference>
<dbReference type="Pfam" id="PF08706">
    <property type="entry name" value="D5_N"/>
    <property type="match status" value="1"/>
</dbReference>
<dbReference type="InterPro" id="IPR027417">
    <property type="entry name" value="P-loop_NTPase"/>
</dbReference>
<feature type="domain" description="SF3 helicase" evidence="4">
    <location>
        <begin position="600"/>
        <end position="796"/>
    </location>
</feature>
<feature type="region of interest" description="Disordered" evidence="3">
    <location>
        <begin position="954"/>
        <end position="1065"/>
    </location>
</feature>
<evidence type="ECO:0000259" key="4">
    <source>
        <dbReference type="PROSITE" id="PS51206"/>
    </source>
</evidence>
<dbReference type="Proteomes" id="UP000002384">
    <property type="component" value="Plasmid pP742401"/>
</dbReference>
<dbReference type="InterPro" id="IPR014015">
    <property type="entry name" value="Helicase_SF3_DNA-vir"/>
</dbReference>
<evidence type="ECO:0000256" key="1">
    <source>
        <dbReference type="ARBA" id="ARBA00022741"/>
    </source>
</evidence>
<reference evidence="6" key="1">
    <citation type="journal article" date="2011" name="MBio">
        <title>Novel metabolic attributes of the genus Cyanothece, comprising a group of unicellular nitrogen-fixing Cyanobacteria.</title>
        <authorList>
            <person name="Bandyopadhyay A."/>
            <person name="Elvitigala T."/>
            <person name="Welsh E."/>
            <person name="Stockel J."/>
            <person name="Liberton M."/>
            <person name="Min H."/>
            <person name="Sherman L.A."/>
            <person name="Pakrasi H.B."/>
        </authorList>
    </citation>
    <scope>NUCLEOTIDE SEQUENCE [LARGE SCALE GENOMIC DNA]</scope>
    <source>
        <strain evidence="6">PCC 7424</strain>
        <plasmid evidence="6">pP742401</plasmid>
    </source>
</reference>
<dbReference type="Gene3D" id="3.40.50.300">
    <property type="entry name" value="P-loop containing nucleotide triphosphate hydrolases"/>
    <property type="match status" value="1"/>
</dbReference>
<dbReference type="SUPFAM" id="SSF52540">
    <property type="entry name" value="P-loop containing nucleoside triphosphate hydrolases"/>
    <property type="match status" value="1"/>
</dbReference>
<dbReference type="GO" id="GO:0005524">
    <property type="term" value="F:ATP binding"/>
    <property type="evidence" value="ECO:0007669"/>
    <property type="project" value="UniProtKB-KW"/>
</dbReference>
<dbReference type="InterPro" id="IPR037068">
    <property type="entry name" value="DNA_primase_core_N_sf"/>
</dbReference>
<evidence type="ECO:0000256" key="2">
    <source>
        <dbReference type="ARBA" id="ARBA00022840"/>
    </source>
</evidence>
<dbReference type="SUPFAM" id="SSF56731">
    <property type="entry name" value="DNA primase core"/>
    <property type="match status" value="1"/>
</dbReference>
<keyword evidence="1" id="KW-0547">Nucleotide-binding</keyword>
<evidence type="ECO:0000256" key="3">
    <source>
        <dbReference type="SAM" id="MobiDB-lite"/>
    </source>
</evidence>
<dbReference type="HOGENOM" id="CLU_280846_0_0_3"/>
<proteinExistence type="predicted"/>
<dbReference type="KEGG" id="cyc:PCC7424_5881"/>
<dbReference type="InterPro" id="IPR014818">
    <property type="entry name" value="Phage/plasmid_primase_P4_C"/>
</dbReference>
<feature type="compositionally biased region" description="Polar residues" evidence="3">
    <location>
        <begin position="975"/>
        <end position="1007"/>
    </location>
</feature>
<evidence type="ECO:0000313" key="6">
    <source>
        <dbReference type="Proteomes" id="UP000002384"/>
    </source>
</evidence>
<dbReference type="GO" id="GO:0005737">
    <property type="term" value="C:cytoplasm"/>
    <property type="evidence" value="ECO:0007669"/>
    <property type="project" value="TreeGrafter"/>
</dbReference>
<dbReference type="Gene3D" id="3.40.1360.10">
    <property type="match status" value="1"/>
</dbReference>
<protein>
    <submittedName>
        <fullName evidence="5">DNA primase catalytic core domain protein</fullName>
    </submittedName>
</protein>
<dbReference type="RefSeq" id="WP_012599823.1">
    <property type="nucleotide sequence ID" value="NC_011738.1"/>
</dbReference>
<dbReference type="InterPro" id="IPR050219">
    <property type="entry name" value="DnaG_primase"/>
</dbReference>
<dbReference type="Pfam" id="PF19263">
    <property type="entry name" value="DUF5906"/>
    <property type="match status" value="1"/>
</dbReference>
<feature type="compositionally biased region" description="Polar residues" evidence="3">
    <location>
        <begin position="1015"/>
        <end position="1037"/>
    </location>
</feature>
<dbReference type="InterPro" id="IPR045455">
    <property type="entry name" value="NrS-1_pol-like_helicase"/>
</dbReference>
<evidence type="ECO:0000313" key="5">
    <source>
        <dbReference type="EMBL" id="ACK73928.1"/>
    </source>
</evidence>
<keyword evidence="2" id="KW-0067">ATP-binding</keyword>
<sequence length="1117" mass="125394">MITATHPTTQKTKNTKSNLIDVYTEALARFSPEQIYDRYPHNFKSDATGKLRGIPPFRESKSETSFTVFPDGGFFDAGDGFGGYAPDYIHSLKIGRWERARGRDFVAAVRELCALAKPDPQADRAGIPFPELSLSQSEIEKAQKSENRRGILACLIKLGQDTLWSEFGTAARDYLINERGLTEQQIKDFHLGYYRKRSDVVDYLKHKGYTATEIKEAGVALKKWEGYIIIPWLDEGGRPLTLYGRYHQKTAPEGLPKTLALPGIGTKRSPLYLDRAIAAGHKEVIFVEGVFDALLLQALGETRAISGVAASFSNEQIETLKRNRIEKVYHLGDPDGGGIGGTNSNLTRLLKACISVYVPPMLPDSLDPDEFVIRHGIEALKELIERSHHGLRWKAAQIVNKCGLDTDAAKERVLREALEVANSVPSQYKLELETFFWGEIRATMGDMDIDEFRELLERQINNDAQTLSDSSADIPDSFSPNSEYTQQVYNVLYRDKRWICVEGKLYYWETNHYEHSKDVVEKKRIRDFLNTLPKKNKDGEITYPFAKPNCVNNALEWLKMGFGIDPELVNPPGLNCTNGVLKIHWIESTPTWELVPHNPEQYYLYEPVLTYDPDAPQTDCDRLLSALDPAQLTIFLRSVAASLDIQTVRKYKGRLVRALLMKGLGSNGKDSIREVVRLMYGGIGMTGCTLSDFRQYDEGRKFPLSKLGRSRVNWASENASFAKIDSLQSLKAAITGDPLSVENKGKDENEYDPTAVLFFNCNDIPRLTGSMEAIASRYAVLTFNKTFTIDADPSKGEIEADPRFKYDPDFLKTHVLSAFLNRVLSELVNLMSDGIDYRACDRAWNEIKAENSHLFQFTQDVGLSYLEGKEMPVGDIWKLLEGWYQDNGYLSYIESSTGKLKADWTDSPIRGDRLVKGANQVTARILELFPKAKRVVLANNSRVIRGIGIVPSGNGDEGGHNQSHNQLPNPEVLPNNHSKQHNQGDTGNNSSSKEIELNTSPPESQQSLDDENTDYEGSTGSVREIQIQTPRIQNEHNQLNEDGCEEGETGYDSSSMESNSSLTEPHLLKPGTRIIHNESWVGTIQSIHPDGKVAQVYLDLMESVHPVDIDNLKLLDE</sequence>
<accession>B7KMA6</accession>
<dbReference type="PANTHER" id="PTHR30313">
    <property type="entry name" value="DNA PRIMASE"/>
    <property type="match status" value="1"/>
</dbReference>
<dbReference type="OrthoDB" id="472901at2"/>
<dbReference type="AlphaFoldDB" id="B7KMA6"/>
<keyword evidence="5" id="KW-0614">Plasmid</keyword>
<dbReference type="PROSITE" id="PS51206">
    <property type="entry name" value="SF3_HELICASE_1"/>
    <property type="match status" value="1"/>
</dbReference>
<dbReference type="InterPro" id="IPR013264">
    <property type="entry name" value="DNAG_N"/>
</dbReference>
<gene>
    <name evidence="5" type="ordered locus">PCC7424_5881</name>
</gene>
<dbReference type="PANTHER" id="PTHR30313:SF2">
    <property type="entry name" value="DNA PRIMASE"/>
    <property type="match status" value="1"/>
</dbReference>
<keyword evidence="6" id="KW-1185">Reference proteome</keyword>
<organism evidence="5 6">
    <name type="scientific">Gloeothece citriformis (strain PCC 7424)</name>
    <name type="common">Cyanothece sp. (strain PCC 7424)</name>
    <dbReference type="NCBI Taxonomy" id="65393"/>
    <lineage>
        <taxon>Bacteria</taxon>
        <taxon>Bacillati</taxon>
        <taxon>Cyanobacteriota</taxon>
        <taxon>Cyanophyceae</taxon>
        <taxon>Oscillatoriophycideae</taxon>
        <taxon>Chroococcales</taxon>
        <taxon>Aphanothecaceae</taxon>
        <taxon>Gloeothece</taxon>
        <taxon>Gloeothece citriformis</taxon>
    </lineage>
</organism>
<dbReference type="Pfam" id="PF08275">
    <property type="entry name" value="DNAG_N"/>
    <property type="match status" value="1"/>
</dbReference>